<dbReference type="GO" id="GO:0008757">
    <property type="term" value="F:S-adenosylmethionine-dependent methyltransferase activity"/>
    <property type="evidence" value="ECO:0007669"/>
    <property type="project" value="InterPro"/>
</dbReference>
<dbReference type="AlphaFoldDB" id="A0A3S0G4U2"/>
<feature type="domain" description="Methyltransferase type 11" evidence="1">
    <location>
        <begin position="64"/>
        <end position="157"/>
    </location>
</feature>
<dbReference type="InterPro" id="IPR029063">
    <property type="entry name" value="SAM-dependent_MTases_sf"/>
</dbReference>
<dbReference type="InterPro" id="IPR013216">
    <property type="entry name" value="Methyltransf_11"/>
</dbReference>
<keyword evidence="2" id="KW-0489">Methyltransferase</keyword>
<dbReference type="Proteomes" id="UP000278398">
    <property type="component" value="Unassembled WGS sequence"/>
</dbReference>
<dbReference type="InterPro" id="IPR050508">
    <property type="entry name" value="Methyltransf_Superfamily"/>
</dbReference>
<dbReference type="CDD" id="cd02440">
    <property type="entry name" value="AdoMet_MTases"/>
    <property type="match status" value="1"/>
</dbReference>
<keyword evidence="3" id="KW-1185">Reference proteome</keyword>
<dbReference type="GO" id="GO:0032259">
    <property type="term" value="P:methylation"/>
    <property type="evidence" value="ECO:0007669"/>
    <property type="project" value="UniProtKB-KW"/>
</dbReference>
<evidence type="ECO:0000313" key="2">
    <source>
        <dbReference type="EMBL" id="RST83822.1"/>
    </source>
</evidence>
<protein>
    <submittedName>
        <fullName evidence="2">Class I SAM-dependent methyltransferase</fullName>
    </submittedName>
</protein>
<reference evidence="2 3" key="1">
    <citation type="submission" date="2018-12" db="EMBL/GenBank/DDBJ databases">
        <title>Mesorhizobium carbonis sp. nov., isolated from coal mine water.</title>
        <authorList>
            <person name="Xin W."/>
            <person name="Xu Z."/>
            <person name="Xiang F."/>
            <person name="Zhang J."/>
            <person name="Xi L."/>
            <person name="Liu J."/>
        </authorList>
    </citation>
    <scope>NUCLEOTIDE SEQUENCE [LARGE SCALE GENOMIC DNA]</scope>
    <source>
        <strain evidence="2 3">B2.3</strain>
    </source>
</reference>
<dbReference type="Gene3D" id="3.40.50.150">
    <property type="entry name" value="Vaccinia Virus protein VP39"/>
    <property type="match status" value="1"/>
</dbReference>
<dbReference type="EMBL" id="RWKW01000101">
    <property type="protein sequence ID" value="RST83822.1"/>
    <property type="molecule type" value="Genomic_DNA"/>
</dbReference>
<gene>
    <name evidence="2" type="ORF">EJC49_22160</name>
</gene>
<name>A0A3S0G4U2_9HYPH</name>
<dbReference type="Pfam" id="PF08241">
    <property type="entry name" value="Methyltransf_11"/>
    <property type="match status" value="1"/>
</dbReference>
<dbReference type="OrthoDB" id="9807911at2"/>
<dbReference type="PANTHER" id="PTHR42912">
    <property type="entry name" value="METHYLTRANSFERASE"/>
    <property type="match status" value="1"/>
</dbReference>
<evidence type="ECO:0000259" key="1">
    <source>
        <dbReference type="Pfam" id="PF08241"/>
    </source>
</evidence>
<organism evidence="2 3">
    <name type="scientific">Aquibium carbonis</name>
    <dbReference type="NCBI Taxonomy" id="2495581"/>
    <lineage>
        <taxon>Bacteria</taxon>
        <taxon>Pseudomonadati</taxon>
        <taxon>Pseudomonadota</taxon>
        <taxon>Alphaproteobacteria</taxon>
        <taxon>Hyphomicrobiales</taxon>
        <taxon>Phyllobacteriaceae</taxon>
        <taxon>Aquibium</taxon>
    </lineage>
</organism>
<sequence>MAGTKHGGALGAVYSAKRPEEVAALYDGWADSYDKEMAANGYRHPAICLSLLTRHLPRGAEPLLDAGAGTGLVGEWLGIVGYPHVEALDLSEGMLKVAARKAVYARLHRLALGGPLPFEDGHFAGIVSAGVFTTGHVGPDGLDELVRICRPGGVIVITVKDTLWDDFAAHVAGFVAAGKVSVAEETAPYVSMPGEAGTIPSRGLVLKVM</sequence>
<proteinExistence type="predicted"/>
<keyword evidence="2" id="KW-0808">Transferase</keyword>
<accession>A0A3S0G4U2</accession>
<dbReference type="RefSeq" id="WP_126702112.1">
    <property type="nucleotide sequence ID" value="NZ_RWKW01000101.1"/>
</dbReference>
<dbReference type="SUPFAM" id="SSF53335">
    <property type="entry name" value="S-adenosyl-L-methionine-dependent methyltransferases"/>
    <property type="match status" value="1"/>
</dbReference>
<evidence type="ECO:0000313" key="3">
    <source>
        <dbReference type="Proteomes" id="UP000278398"/>
    </source>
</evidence>
<comment type="caution">
    <text evidence="2">The sequence shown here is derived from an EMBL/GenBank/DDBJ whole genome shotgun (WGS) entry which is preliminary data.</text>
</comment>